<reference evidence="1 2" key="1">
    <citation type="submission" date="2023-10" db="EMBL/GenBank/DDBJ databases">
        <title>Genomes of two closely related lineages of the louse Polyplax serrata with different host specificities.</title>
        <authorList>
            <person name="Martinu J."/>
            <person name="Tarabai H."/>
            <person name="Stefka J."/>
            <person name="Hypsa V."/>
        </authorList>
    </citation>
    <scope>NUCLEOTIDE SEQUENCE [LARGE SCALE GENOMIC DNA]</scope>
    <source>
        <strain evidence="1">HR10_N</strain>
    </source>
</reference>
<accession>A0AAN8S337</accession>
<feature type="non-terminal residue" evidence="1">
    <location>
        <position position="1"/>
    </location>
</feature>
<protein>
    <submittedName>
        <fullName evidence="1">Uncharacterized protein</fullName>
    </submittedName>
</protein>
<evidence type="ECO:0000313" key="2">
    <source>
        <dbReference type="Proteomes" id="UP001372834"/>
    </source>
</evidence>
<proteinExistence type="predicted"/>
<organism evidence="1 2">
    <name type="scientific">Polyplax serrata</name>
    <name type="common">Common mouse louse</name>
    <dbReference type="NCBI Taxonomy" id="468196"/>
    <lineage>
        <taxon>Eukaryota</taxon>
        <taxon>Metazoa</taxon>
        <taxon>Ecdysozoa</taxon>
        <taxon>Arthropoda</taxon>
        <taxon>Hexapoda</taxon>
        <taxon>Insecta</taxon>
        <taxon>Pterygota</taxon>
        <taxon>Neoptera</taxon>
        <taxon>Paraneoptera</taxon>
        <taxon>Psocodea</taxon>
        <taxon>Troctomorpha</taxon>
        <taxon>Phthiraptera</taxon>
        <taxon>Anoplura</taxon>
        <taxon>Polyplacidae</taxon>
        <taxon>Polyplax</taxon>
    </lineage>
</organism>
<gene>
    <name evidence="1" type="ORF">RUM43_003267</name>
</gene>
<name>A0AAN8S337_POLSC</name>
<sequence>TYRYRENSITSDRKVPKLLIDMIFNYFDQSEKLKSKKDNVKASITAGISRQHVIRSVAIA</sequence>
<dbReference type="EMBL" id="JAWJWE010000036">
    <property type="protein sequence ID" value="KAK6629450.1"/>
    <property type="molecule type" value="Genomic_DNA"/>
</dbReference>
<dbReference type="AlphaFoldDB" id="A0AAN8S337"/>
<evidence type="ECO:0000313" key="1">
    <source>
        <dbReference type="EMBL" id="KAK6629450.1"/>
    </source>
</evidence>
<dbReference type="Proteomes" id="UP001372834">
    <property type="component" value="Unassembled WGS sequence"/>
</dbReference>
<comment type="caution">
    <text evidence="1">The sequence shown here is derived from an EMBL/GenBank/DDBJ whole genome shotgun (WGS) entry which is preliminary data.</text>
</comment>